<dbReference type="Pfam" id="PF02310">
    <property type="entry name" value="B12-binding"/>
    <property type="match status" value="1"/>
</dbReference>
<dbReference type="SMART" id="SM00729">
    <property type="entry name" value="Elp3"/>
    <property type="match status" value="1"/>
</dbReference>
<keyword evidence="9" id="KW-1185">Reference proteome</keyword>
<dbReference type="InterPro" id="IPR051198">
    <property type="entry name" value="BchE-like"/>
</dbReference>
<evidence type="ECO:0000256" key="2">
    <source>
        <dbReference type="ARBA" id="ARBA00022691"/>
    </source>
</evidence>
<gene>
    <name evidence="8" type="ORF">HWQ67_08810</name>
</gene>
<proteinExistence type="predicted"/>
<reference evidence="8 9" key="1">
    <citation type="journal article" date="2020" name="J Geophys Res Biogeosci">
        <title>Magnetotaxis as an Adaptation to Enable Bacterial Shuttling of Microbial Sulfur and Sulfur Cycling Across Aquatic Oxic#Anoxic Interfaces.</title>
        <authorList>
            <person name="Li J."/>
            <person name="Liu P."/>
            <person name="Wang J."/>
            <person name="Roberts A.P."/>
            <person name="Pan Y."/>
        </authorList>
    </citation>
    <scope>NUCLEOTIDE SEQUENCE [LARGE SCALE GENOMIC DNA]</scope>
    <source>
        <strain evidence="8 9">MYR-1_YQ</strain>
    </source>
</reference>
<dbReference type="InterPro" id="IPR007197">
    <property type="entry name" value="rSAM"/>
</dbReference>
<keyword evidence="4" id="KW-0408">Iron</keyword>
<evidence type="ECO:0000256" key="3">
    <source>
        <dbReference type="ARBA" id="ARBA00022723"/>
    </source>
</evidence>
<comment type="caution">
    <text evidence="8">The sequence shown here is derived from an EMBL/GenBank/DDBJ whole genome shotgun (WGS) entry which is preliminary data.</text>
</comment>
<dbReference type="SFLD" id="SFLDG01082">
    <property type="entry name" value="B12-binding_domain_containing"/>
    <property type="match status" value="1"/>
</dbReference>
<evidence type="ECO:0000256" key="1">
    <source>
        <dbReference type="ARBA" id="ARBA00001966"/>
    </source>
</evidence>
<evidence type="ECO:0000259" key="6">
    <source>
        <dbReference type="PROSITE" id="PS51332"/>
    </source>
</evidence>
<evidence type="ECO:0000313" key="8">
    <source>
        <dbReference type="EMBL" id="MBV6341685.1"/>
    </source>
</evidence>
<dbReference type="InterPro" id="IPR034466">
    <property type="entry name" value="Methyltransferase_Class_B"/>
</dbReference>
<dbReference type="SFLD" id="SFLDS00029">
    <property type="entry name" value="Radical_SAM"/>
    <property type="match status" value="1"/>
</dbReference>
<keyword evidence="3" id="KW-0479">Metal-binding</keyword>
<dbReference type="PANTHER" id="PTHR43409:SF16">
    <property type="entry name" value="SLR0320 PROTEIN"/>
    <property type="match status" value="1"/>
</dbReference>
<feature type="domain" description="B12-binding" evidence="6">
    <location>
        <begin position="33"/>
        <end position="167"/>
    </location>
</feature>
<dbReference type="PROSITE" id="PS51918">
    <property type="entry name" value="RADICAL_SAM"/>
    <property type="match status" value="1"/>
</dbReference>
<dbReference type="RefSeq" id="WP_218252314.1">
    <property type="nucleotide sequence ID" value="NZ_JABXWD010000137.1"/>
</dbReference>
<evidence type="ECO:0000256" key="4">
    <source>
        <dbReference type="ARBA" id="ARBA00023004"/>
    </source>
</evidence>
<keyword evidence="2" id="KW-0949">S-adenosyl-L-methionine</keyword>
<dbReference type="InterPro" id="IPR006158">
    <property type="entry name" value="Cobalamin-bd"/>
</dbReference>
<keyword evidence="5" id="KW-0411">Iron-sulfur</keyword>
<sequence>MRVLFANVPWHERDVTGRGWRGIRAGSRWPHTLPCYGEDMVGGYMPFPIFLATACALSARSGFEAVIRDSIAMGEGYDAFYRYVEGFNPRAVVIETSTPSLRNDLGVARDIKAILPQTLVIFCGIHFELQQEGFLSDHPEIDYAVYGEYEVPVNELLIAIRDSRSPEGLGNLLCRLGDGVLKTPAGALTDLEDLPWPHRDGLPLDNYHDGVCGLQRPQLQITSTRGCPFKCIFCVWPQVVYRSNKYRRRPATDVVHEIAANVARHPYRSFYIDDDTFNVNRQHVLEMARLIREHGLSNIPWGIMARADLMDEQMLVALKDAGLYSLKYGVESADQTVLDEIGKRLDLDRVREIVRFTKEIDIKVHLTFTFGLPSDTVEGIERTIDLACSLVADSVQFSIATPFPGTRMYEMYQDRGWITTHDWDRYDGSKTAVARTNHFSAEELERFVTLAYQRWGRAKAGQFGGEFRVVFRDRLGTRLSPGARVLLLQSATYTLTQELLRQLNDMPYEVHLMLHERFVGVFDGLIAPERMHVFSNTADFRYELLSDFAVNLRQRYQFAGVVIPYSNPNGSGYDEVERVALLAGATIVAGVGNNGCIVR</sequence>
<feature type="domain" description="Radical SAM core" evidence="7">
    <location>
        <begin position="213"/>
        <end position="457"/>
    </location>
</feature>
<comment type="cofactor">
    <cofactor evidence="1">
        <name>[4Fe-4S] cluster</name>
        <dbReference type="ChEBI" id="CHEBI:49883"/>
    </cofactor>
</comment>
<dbReference type="CDD" id="cd01335">
    <property type="entry name" value="Radical_SAM"/>
    <property type="match status" value="1"/>
</dbReference>
<dbReference type="PANTHER" id="PTHR43409">
    <property type="entry name" value="ANAEROBIC MAGNESIUM-PROTOPORPHYRIN IX MONOMETHYL ESTER CYCLASE-RELATED"/>
    <property type="match status" value="1"/>
</dbReference>
<dbReference type="Pfam" id="PF04055">
    <property type="entry name" value="Radical_SAM"/>
    <property type="match status" value="1"/>
</dbReference>
<protein>
    <submittedName>
        <fullName evidence="8">Radical SAM protein</fullName>
    </submittedName>
</protein>
<evidence type="ECO:0000313" key="9">
    <source>
        <dbReference type="Proteomes" id="UP001196980"/>
    </source>
</evidence>
<dbReference type="InterPro" id="IPR006638">
    <property type="entry name" value="Elp3/MiaA/NifB-like_rSAM"/>
</dbReference>
<dbReference type="Proteomes" id="UP001196980">
    <property type="component" value="Unassembled WGS sequence"/>
</dbReference>
<dbReference type="SFLD" id="SFLDG01123">
    <property type="entry name" value="methyltransferase_(Class_B)"/>
    <property type="match status" value="1"/>
</dbReference>
<accession>A0ABS6RYF4</accession>
<evidence type="ECO:0000256" key="5">
    <source>
        <dbReference type="ARBA" id="ARBA00023014"/>
    </source>
</evidence>
<organism evidence="8 9">
    <name type="scientific">Candidatus Magnetobacterium casense</name>
    <dbReference type="NCBI Taxonomy" id="1455061"/>
    <lineage>
        <taxon>Bacteria</taxon>
        <taxon>Pseudomonadati</taxon>
        <taxon>Nitrospirota</taxon>
        <taxon>Thermodesulfovibrionia</taxon>
        <taxon>Thermodesulfovibrionales</taxon>
        <taxon>Candidatus Magnetobacteriaceae</taxon>
        <taxon>Candidatus Magnetobacterium</taxon>
    </lineage>
</organism>
<dbReference type="EMBL" id="JABXWD010000137">
    <property type="protein sequence ID" value="MBV6341685.1"/>
    <property type="molecule type" value="Genomic_DNA"/>
</dbReference>
<dbReference type="PROSITE" id="PS51332">
    <property type="entry name" value="B12_BINDING"/>
    <property type="match status" value="1"/>
</dbReference>
<evidence type="ECO:0000259" key="7">
    <source>
        <dbReference type="PROSITE" id="PS51918"/>
    </source>
</evidence>
<name>A0ABS6RYF4_9BACT</name>